<dbReference type="PANTHER" id="PTHR30273:SF2">
    <property type="entry name" value="PROTEIN FECR"/>
    <property type="match status" value="1"/>
</dbReference>
<evidence type="ECO:0000313" key="5">
    <source>
        <dbReference type="Proteomes" id="UP000266441"/>
    </source>
</evidence>
<keyword evidence="1" id="KW-0472">Membrane</keyword>
<dbReference type="OrthoDB" id="1098987at2"/>
<feature type="transmembrane region" description="Helical" evidence="1">
    <location>
        <begin position="90"/>
        <end position="109"/>
    </location>
</feature>
<evidence type="ECO:0000259" key="3">
    <source>
        <dbReference type="Pfam" id="PF16344"/>
    </source>
</evidence>
<organism evidence="4 5">
    <name type="scientific">Mariniphaga sediminis</name>
    <dbReference type="NCBI Taxonomy" id="1628158"/>
    <lineage>
        <taxon>Bacteria</taxon>
        <taxon>Pseudomonadati</taxon>
        <taxon>Bacteroidota</taxon>
        <taxon>Bacteroidia</taxon>
        <taxon>Marinilabiliales</taxon>
        <taxon>Prolixibacteraceae</taxon>
        <taxon>Mariniphaga</taxon>
    </lineage>
</organism>
<name>A0A399D0P0_9BACT</name>
<keyword evidence="1" id="KW-1133">Transmembrane helix</keyword>
<dbReference type="RefSeq" id="WP_119349805.1">
    <property type="nucleotide sequence ID" value="NZ_QWET01000006.1"/>
</dbReference>
<dbReference type="Pfam" id="PF04773">
    <property type="entry name" value="FecR"/>
    <property type="match status" value="1"/>
</dbReference>
<dbReference type="Proteomes" id="UP000266441">
    <property type="component" value="Unassembled WGS sequence"/>
</dbReference>
<dbReference type="PANTHER" id="PTHR30273">
    <property type="entry name" value="PERIPLASMIC SIGNAL SENSOR AND SIGMA FACTOR ACTIVATOR FECR-RELATED"/>
    <property type="match status" value="1"/>
</dbReference>
<reference evidence="4 5" key="1">
    <citation type="journal article" date="2015" name="Int. J. Syst. Evol. Microbiol.">
        <title>Mariniphaga sediminis sp. nov., isolated from coastal sediment.</title>
        <authorList>
            <person name="Wang F.Q."/>
            <person name="Shen Q.Y."/>
            <person name="Chen G.J."/>
            <person name="Du Z.J."/>
        </authorList>
    </citation>
    <scope>NUCLEOTIDE SEQUENCE [LARGE SCALE GENOMIC DNA]</scope>
    <source>
        <strain evidence="4 5">SY21</strain>
    </source>
</reference>
<dbReference type="PIRSF" id="PIRSF018266">
    <property type="entry name" value="FecR"/>
    <property type="match status" value="1"/>
</dbReference>
<evidence type="ECO:0000259" key="2">
    <source>
        <dbReference type="Pfam" id="PF04773"/>
    </source>
</evidence>
<sequence>MNKIESDSVWELVVKKLHNSLSSEEAEEFERIKDTEEAQKKLRQARQIYSKSSNSFYIRKIDKEKNWKYIHNQISSGFRIKRLFIHFSRYAAVFLVALIIGILIHKVFIPEIQDVANNRIEMEWGQMGKMTLSDGTKVWLNAGTVFEYPATFNTRKRSVKLTGEAQFNVTGNEEVPFEVKTKSGIVKVYGTIFNVAAYEDEPTMAVTLIEGKVTVESNEGNLLATLHPSEQLLMSKFDGSFSIQKVDTDFYTNWIDGKLLLNETKLSDLIKILKRWYNLDIKLMDEETGDIKISGTIIKNKPLDLFLKILERMYGVEYKLIIHKDKKDEILIYKK</sequence>
<dbReference type="Gene3D" id="3.55.50.30">
    <property type="match status" value="1"/>
</dbReference>
<comment type="caution">
    <text evidence="4">The sequence shown here is derived from an EMBL/GenBank/DDBJ whole genome shotgun (WGS) entry which is preliminary data.</text>
</comment>
<dbReference type="AlphaFoldDB" id="A0A399D0P0"/>
<protein>
    <submittedName>
        <fullName evidence="4">DUF4974 domain-containing protein</fullName>
    </submittedName>
</protein>
<evidence type="ECO:0000313" key="4">
    <source>
        <dbReference type="EMBL" id="RIH65424.1"/>
    </source>
</evidence>
<keyword evidence="1" id="KW-0812">Transmembrane</keyword>
<keyword evidence="5" id="KW-1185">Reference proteome</keyword>
<accession>A0A399D0P0</accession>
<gene>
    <name evidence="4" type="ORF">D1164_09880</name>
</gene>
<dbReference type="EMBL" id="QWET01000006">
    <property type="protein sequence ID" value="RIH65424.1"/>
    <property type="molecule type" value="Genomic_DNA"/>
</dbReference>
<proteinExistence type="predicted"/>
<dbReference type="InterPro" id="IPR032508">
    <property type="entry name" value="FecR_C"/>
</dbReference>
<dbReference type="FunFam" id="2.60.120.1440:FF:000001">
    <property type="entry name" value="Putative anti-sigma factor"/>
    <property type="match status" value="1"/>
</dbReference>
<dbReference type="GO" id="GO:0016989">
    <property type="term" value="F:sigma factor antagonist activity"/>
    <property type="evidence" value="ECO:0007669"/>
    <property type="project" value="TreeGrafter"/>
</dbReference>
<dbReference type="InterPro" id="IPR012373">
    <property type="entry name" value="Ferrdict_sens_TM"/>
</dbReference>
<dbReference type="Pfam" id="PF16344">
    <property type="entry name" value="FecR_C"/>
    <property type="match status" value="1"/>
</dbReference>
<feature type="domain" description="FecR protein" evidence="2">
    <location>
        <begin position="121"/>
        <end position="213"/>
    </location>
</feature>
<evidence type="ECO:0000256" key="1">
    <source>
        <dbReference type="SAM" id="Phobius"/>
    </source>
</evidence>
<dbReference type="InterPro" id="IPR006860">
    <property type="entry name" value="FecR"/>
</dbReference>
<feature type="domain" description="Protein FecR C-terminal" evidence="3">
    <location>
        <begin position="259"/>
        <end position="322"/>
    </location>
</feature>
<dbReference type="Gene3D" id="2.60.120.1440">
    <property type="match status" value="1"/>
</dbReference>